<evidence type="ECO:0000313" key="2">
    <source>
        <dbReference type="EMBL" id="KAI3432722.1"/>
    </source>
</evidence>
<dbReference type="Proteomes" id="UP001055712">
    <property type="component" value="Unassembled WGS sequence"/>
</dbReference>
<dbReference type="EMBL" id="SIDB01000005">
    <property type="protein sequence ID" value="KAI3432722.1"/>
    <property type="molecule type" value="Genomic_DNA"/>
</dbReference>
<accession>A0A9D4TSW2</accession>
<feature type="compositionally biased region" description="Basic residues" evidence="1">
    <location>
        <begin position="270"/>
        <end position="283"/>
    </location>
</feature>
<evidence type="ECO:0000256" key="1">
    <source>
        <dbReference type="SAM" id="MobiDB-lite"/>
    </source>
</evidence>
<evidence type="ECO:0000313" key="3">
    <source>
        <dbReference type="Proteomes" id="UP001055712"/>
    </source>
</evidence>
<dbReference type="AlphaFoldDB" id="A0A9D4TSW2"/>
<gene>
    <name evidence="2" type="ORF">D9Q98_004264</name>
</gene>
<sequence>MADTLVDCPLATSLANSWAEHSGPGNQVPDIRAYKLGKKRWSYNQVELVLGQVDGGARTAAIRQDSAVGFHVELESGDKLQAHIFLCYDEHASRSGGGGSNDNGVAAVAGSEHHAWHLVTRKDCCKCCEGRVLRSIQRFGRPGNAKRSRNGATKPAVAPAGDAASGSTAVAPVASKKDPKCMYLSLDEACSHVNASAFRLVAGIYNRHGSRLLATSVSPPIRVLANNDVPTGAARFKLEAHLPADWEGWAPHALQLAPFSTLTICSPQKSRVRGRQPRPHGAKHQAVQQQPQFSELSGLDEWQLLASSPASKLPQPARSVHASRHLVCSGGIPHAVAAYASAADYSNADAAPTTHTSFSVSSLLDISYAAAPCGFPEPPTNWLAPGGLAERASSAGNRGPTGAAAAQVEAKRQLSLLGQLKAGLLTASNQEASARTDAVRAASAEPVAWTAVAPSAPHFAEPLSESGSTLAACWEQEVLQLQAPSSHASASAVMPQWQPILHSLMPGAEWLLKDGFCLGMPDSSGCEFATDEELETELGMMLPSQHKLPLVDVLDLDMAIDMVPLFAENVIVRL</sequence>
<feature type="region of interest" description="Disordered" evidence="1">
    <location>
        <begin position="140"/>
        <end position="169"/>
    </location>
</feature>
<organism evidence="2 3">
    <name type="scientific">Chlorella vulgaris</name>
    <name type="common">Green alga</name>
    <dbReference type="NCBI Taxonomy" id="3077"/>
    <lineage>
        <taxon>Eukaryota</taxon>
        <taxon>Viridiplantae</taxon>
        <taxon>Chlorophyta</taxon>
        <taxon>core chlorophytes</taxon>
        <taxon>Trebouxiophyceae</taxon>
        <taxon>Chlorellales</taxon>
        <taxon>Chlorellaceae</taxon>
        <taxon>Chlorella clade</taxon>
        <taxon>Chlorella</taxon>
    </lineage>
</organism>
<comment type="caution">
    <text evidence="2">The sequence shown here is derived from an EMBL/GenBank/DDBJ whole genome shotgun (WGS) entry which is preliminary data.</text>
</comment>
<reference evidence="2" key="1">
    <citation type="journal article" date="2019" name="Plant J.">
        <title>Chlorella vulgaris genome assembly and annotation reveals the molecular basis for metabolic acclimation to high light conditions.</title>
        <authorList>
            <person name="Cecchin M."/>
            <person name="Marcolungo L."/>
            <person name="Rossato M."/>
            <person name="Girolomoni L."/>
            <person name="Cosentino E."/>
            <person name="Cuine S."/>
            <person name="Li-Beisson Y."/>
            <person name="Delledonne M."/>
            <person name="Ballottari M."/>
        </authorList>
    </citation>
    <scope>NUCLEOTIDE SEQUENCE</scope>
    <source>
        <strain evidence="2">211/11P</strain>
    </source>
</reference>
<keyword evidence="3" id="KW-1185">Reference proteome</keyword>
<name>A0A9D4TSW2_CHLVU</name>
<protein>
    <submittedName>
        <fullName evidence="2">Uncharacterized protein</fullName>
    </submittedName>
</protein>
<dbReference type="OrthoDB" id="515355at2759"/>
<feature type="region of interest" description="Disordered" evidence="1">
    <location>
        <begin position="269"/>
        <end position="290"/>
    </location>
</feature>
<reference evidence="2" key="2">
    <citation type="submission" date="2020-11" db="EMBL/GenBank/DDBJ databases">
        <authorList>
            <person name="Cecchin M."/>
            <person name="Marcolungo L."/>
            <person name="Rossato M."/>
            <person name="Girolomoni L."/>
            <person name="Cosentino E."/>
            <person name="Cuine S."/>
            <person name="Li-Beisson Y."/>
            <person name="Delledonne M."/>
            <person name="Ballottari M."/>
        </authorList>
    </citation>
    <scope>NUCLEOTIDE SEQUENCE</scope>
    <source>
        <strain evidence="2">211/11P</strain>
        <tissue evidence="2">Whole cell</tissue>
    </source>
</reference>
<proteinExistence type="predicted"/>